<proteinExistence type="predicted"/>
<protein>
    <submittedName>
        <fullName evidence="2">Uncharacterized protein</fullName>
    </submittedName>
</protein>
<sequence length="242" mass="27998">MIFIYIIHVNLHTSIIGGDGDRHREHHGVSQTKQAKKKKSKRPIDPKDMHDLFLLCQSASAMILIYLLFRLVGRILGNIILITVDQSMLHLLHMHYLYDATRSYLYRLLIEHDPYRKVLHLPQSDAMAATPSATPHDMRSDLAPGQKDRLGRVMIEPDESSWHPAKDAARALKECTMCTWELRYNLVIGITFERKASTRLSSWLKKVRDGGERPDWMLPHVFDELGQYWNTNKFKAISDQAK</sequence>
<gene>
    <name evidence="2" type="ORF">H5410_001191</name>
</gene>
<accession>A0A9J6AYV8</accession>
<dbReference type="EMBL" id="JACXVP010000001">
    <property type="protein sequence ID" value="KAG5629474.1"/>
    <property type="molecule type" value="Genomic_DNA"/>
</dbReference>
<dbReference type="AlphaFoldDB" id="A0A9J6AYV8"/>
<keyword evidence="3" id="KW-1185">Reference proteome</keyword>
<evidence type="ECO:0000313" key="3">
    <source>
        <dbReference type="Proteomes" id="UP000824120"/>
    </source>
</evidence>
<dbReference type="OrthoDB" id="1252236at2759"/>
<dbReference type="Proteomes" id="UP000824120">
    <property type="component" value="Chromosome 1"/>
</dbReference>
<organism evidence="2 3">
    <name type="scientific">Solanum commersonii</name>
    <name type="common">Commerson's wild potato</name>
    <name type="synonym">Commerson's nightshade</name>
    <dbReference type="NCBI Taxonomy" id="4109"/>
    <lineage>
        <taxon>Eukaryota</taxon>
        <taxon>Viridiplantae</taxon>
        <taxon>Streptophyta</taxon>
        <taxon>Embryophyta</taxon>
        <taxon>Tracheophyta</taxon>
        <taxon>Spermatophyta</taxon>
        <taxon>Magnoliopsida</taxon>
        <taxon>eudicotyledons</taxon>
        <taxon>Gunneridae</taxon>
        <taxon>Pentapetalae</taxon>
        <taxon>asterids</taxon>
        <taxon>lamiids</taxon>
        <taxon>Solanales</taxon>
        <taxon>Solanaceae</taxon>
        <taxon>Solanoideae</taxon>
        <taxon>Solaneae</taxon>
        <taxon>Solanum</taxon>
    </lineage>
</organism>
<reference evidence="2 3" key="1">
    <citation type="submission" date="2020-09" db="EMBL/GenBank/DDBJ databases">
        <title>De no assembly of potato wild relative species, Solanum commersonii.</title>
        <authorList>
            <person name="Cho K."/>
        </authorList>
    </citation>
    <scope>NUCLEOTIDE SEQUENCE [LARGE SCALE GENOMIC DNA]</scope>
    <source>
        <strain evidence="2">LZ3.2</strain>
        <tissue evidence="2">Leaf</tissue>
    </source>
</reference>
<comment type="caution">
    <text evidence="2">The sequence shown here is derived from an EMBL/GenBank/DDBJ whole genome shotgun (WGS) entry which is preliminary data.</text>
</comment>
<evidence type="ECO:0000313" key="2">
    <source>
        <dbReference type="EMBL" id="KAG5629474.1"/>
    </source>
</evidence>
<name>A0A9J6AYV8_SOLCO</name>
<feature type="region of interest" description="Disordered" evidence="1">
    <location>
        <begin position="20"/>
        <end position="44"/>
    </location>
</feature>
<evidence type="ECO:0000256" key="1">
    <source>
        <dbReference type="SAM" id="MobiDB-lite"/>
    </source>
</evidence>